<reference evidence="1" key="1">
    <citation type="submission" date="2014-09" db="EMBL/GenBank/DDBJ databases">
        <authorList>
            <person name="Magalhaes I.L.F."/>
            <person name="Oliveira U."/>
            <person name="Santos F.R."/>
            <person name="Vidigal T.H.D.A."/>
            <person name="Brescovit A.D."/>
            <person name="Santos A.J."/>
        </authorList>
    </citation>
    <scope>NUCLEOTIDE SEQUENCE</scope>
    <source>
        <tissue evidence="1">Shoot tissue taken approximately 20 cm above the soil surface</tissue>
    </source>
</reference>
<name>A0A0A9B4X0_ARUDO</name>
<accession>A0A0A9B4X0</accession>
<dbReference type="EMBL" id="GBRH01240727">
    <property type="protein sequence ID" value="JAD57168.1"/>
    <property type="molecule type" value="Transcribed_RNA"/>
</dbReference>
<evidence type="ECO:0000313" key="1">
    <source>
        <dbReference type="EMBL" id="JAD57168.1"/>
    </source>
</evidence>
<dbReference type="AlphaFoldDB" id="A0A0A9B4X0"/>
<sequence>MHCVQLQQLPIRPSLLTSVLALYLRTSEGSLASTASFLSSLKSNIIQIREIG</sequence>
<proteinExistence type="predicted"/>
<protein>
    <submittedName>
        <fullName evidence="1">Uncharacterized protein</fullName>
    </submittedName>
</protein>
<organism evidence="1">
    <name type="scientific">Arundo donax</name>
    <name type="common">Giant reed</name>
    <name type="synonym">Donax arundinaceus</name>
    <dbReference type="NCBI Taxonomy" id="35708"/>
    <lineage>
        <taxon>Eukaryota</taxon>
        <taxon>Viridiplantae</taxon>
        <taxon>Streptophyta</taxon>
        <taxon>Embryophyta</taxon>
        <taxon>Tracheophyta</taxon>
        <taxon>Spermatophyta</taxon>
        <taxon>Magnoliopsida</taxon>
        <taxon>Liliopsida</taxon>
        <taxon>Poales</taxon>
        <taxon>Poaceae</taxon>
        <taxon>PACMAD clade</taxon>
        <taxon>Arundinoideae</taxon>
        <taxon>Arundineae</taxon>
        <taxon>Arundo</taxon>
    </lineage>
</organism>
<reference evidence="1" key="2">
    <citation type="journal article" date="2015" name="Data Brief">
        <title>Shoot transcriptome of the giant reed, Arundo donax.</title>
        <authorList>
            <person name="Barrero R.A."/>
            <person name="Guerrero F.D."/>
            <person name="Moolhuijzen P."/>
            <person name="Goolsby J.A."/>
            <person name="Tidwell J."/>
            <person name="Bellgard S.E."/>
            <person name="Bellgard M.I."/>
        </authorList>
    </citation>
    <scope>NUCLEOTIDE SEQUENCE</scope>
    <source>
        <tissue evidence="1">Shoot tissue taken approximately 20 cm above the soil surface</tissue>
    </source>
</reference>